<proteinExistence type="predicted"/>
<dbReference type="AlphaFoldDB" id="A0A8J3IN11"/>
<protein>
    <submittedName>
        <fullName evidence="1">Uncharacterized protein</fullName>
    </submittedName>
</protein>
<name>A0A8J3IN11_9CHLR</name>
<organism evidence="1 2">
    <name type="scientific">Reticulibacter mediterranei</name>
    <dbReference type="NCBI Taxonomy" id="2778369"/>
    <lineage>
        <taxon>Bacteria</taxon>
        <taxon>Bacillati</taxon>
        <taxon>Chloroflexota</taxon>
        <taxon>Ktedonobacteria</taxon>
        <taxon>Ktedonobacterales</taxon>
        <taxon>Reticulibacteraceae</taxon>
        <taxon>Reticulibacter</taxon>
    </lineage>
</organism>
<dbReference type="Proteomes" id="UP000597444">
    <property type="component" value="Unassembled WGS sequence"/>
</dbReference>
<evidence type="ECO:0000313" key="2">
    <source>
        <dbReference type="Proteomes" id="UP000597444"/>
    </source>
</evidence>
<keyword evidence="2" id="KW-1185">Reference proteome</keyword>
<evidence type="ECO:0000313" key="1">
    <source>
        <dbReference type="EMBL" id="GHO95383.1"/>
    </source>
</evidence>
<gene>
    <name evidence="1" type="ORF">KSF_054310</name>
</gene>
<accession>A0A8J3IN11</accession>
<comment type="caution">
    <text evidence="1">The sequence shown here is derived from an EMBL/GenBank/DDBJ whole genome shotgun (WGS) entry which is preliminary data.</text>
</comment>
<reference evidence="1" key="1">
    <citation type="submission" date="2020-10" db="EMBL/GenBank/DDBJ databases">
        <title>Taxonomic study of unclassified bacteria belonging to the class Ktedonobacteria.</title>
        <authorList>
            <person name="Yabe S."/>
            <person name="Wang C.M."/>
            <person name="Zheng Y."/>
            <person name="Sakai Y."/>
            <person name="Cavaletti L."/>
            <person name="Monciardini P."/>
            <person name="Donadio S."/>
        </authorList>
    </citation>
    <scope>NUCLEOTIDE SEQUENCE</scope>
    <source>
        <strain evidence="1">ID150040</strain>
    </source>
</reference>
<dbReference type="EMBL" id="BNJK01000001">
    <property type="protein sequence ID" value="GHO95383.1"/>
    <property type="molecule type" value="Genomic_DNA"/>
</dbReference>
<sequence>MAAPYWYLAAVYDVGRHVEPLHRHSFLGVEVKSYRTMEASQIHMTIIEMLSVEQVALADQLMENNTNKAHSSIAALKKWG</sequence>